<feature type="compositionally biased region" description="Polar residues" evidence="1">
    <location>
        <begin position="196"/>
        <end position="207"/>
    </location>
</feature>
<dbReference type="EMBL" id="HADX01008984">
    <property type="protein sequence ID" value="SBP31216.1"/>
    <property type="molecule type" value="Transcribed_RNA"/>
</dbReference>
<proteinExistence type="predicted"/>
<evidence type="ECO:0000256" key="1">
    <source>
        <dbReference type="SAM" id="MobiDB-lite"/>
    </source>
</evidence>
<dbReference type="GO" id="GO:0003725">
    <property type="term" value="F:double-stranded RNA binding"/>
    <property type="evidence" value="ECO:0007669"/>
    <property type="project" value="TreeGrafter"/>
</dbReference>
<accession>A0A1A7YLX9</accession>
<evidence type="ECO:0000313" key="2">
    <source>
        <dbReference type="EMBL" id="SBP31216.1"/>
    </source>
</evidence>
<sequence>MQPELSDKSQLFNFLKSYLNNKNRLQPIIGLCSIVECVNVGSDNRETLYFCEVCVCRVTKADIQNHIQGSRHRFSYIKTCHPHLARKWEKDADLSKLAWPLMELATVLERREGPGNVQLFEVPEAVYLKMATESENHAVMLMNVLRDGGAESGSFSEILSLHYPIESQRVVLLTQNQPEDTKPHMVSAQNEGPCHTENTQTSPENSSFVENFSGATPPIGLNRVIGFKSENGRLHCFLCHCCRVKCNTNDIIDHLTSSSHLFNYLMETHPNLVEGMSENSEANFHLLPPLANKVEQLEGRGQMEIINVPESFCKQLSGKSYHWCLRMQSSVRVNLDVPVKREGVAEPVEPKKNAKAVVQQVKRETLRKKRKKKKKKRKTNTMFNISLPIHKGAVLLERTSFDEENLLEQPSSPLFDPGPVLPPADCNTSEIHQEEIPSEMESFQLKQQVDEGYGGYAAEEQIKITVRQDTSENFHQLVEREYDGRGSGEKSGYNRYEDWLNEDTQNERPFPPESHGNDWFDSRYRHEGGDPGLWFRLKQPSRQARNRNRSRNTHSGSVQYYRRQHQHQMAWADGGPRVGSPWRHPDLSSQVSSFIETARTNMQTHSGHAPAYGCSISEPSFMSWNQYDYSQYQTAPQGYTTPSENYQISQINQTSYNTDPIQLSAPPVSSGGYEEAADWGSMHPNAFIQSGQAVVYGAGSDVYFRAGTPY</sequence>
<dbReference type="GO" id="GO:0003727">
    <property type="term" value="F:single-stranded RNA binding"/>
    <property type="evidence" value="ECO:0007669"/>
    <property type="project" value="TreeGrafter"/>
</dbReference>
<reference evidence="2" key="2">
    <citation type="submission" date="2016-06" db="EMBL/GenBank/DDBJ databases">
        <title>The genome of a short-lived fish provides insights into sex chromosome evolution and the genetic control of aging.</title>
        <authorList>
            <person name="Reichwald K."/>
            <person name="Felder M."/>
            <person name="Petzold A."/>
            <person name="Koch P."/>
            <person name="Groth M."/>
            <person name="Platzer M."/>
        </authorList>
    </citation>
    <scope>NUCLEOTIDE SEQUENCE</scope>
    <source>
        <tissue evidence="2">Brain</tissue>
    </source>
</reference>
<dbReference type="PANTHER" id="PTHR45762">
    <property type="entry name" value="ZINC FINGER RNA-BINDING PROTEIN"/>
    <property type="match status" value="1"/>
</dbReference>
<feature type="region of interest" description="Disordered" evidence="1">
    <location>
        <begin position="181"/>
        <end position="207"/>
    </location>
</feature>
<organism evidence="2">
    <name type="scientific">Iconisemion striatum</name>
    <dbReference type="NCBI Taxonomy" id="60296"/>
    <lineage>
        <taxon>Eukaryota</taxon>
        <taxon>Metazoa</taxon>
        <taxon>Chordata</taxon>
        <taxon>Craniata</taxon>
        <taxon>Vertebrata</taxon>
        <taxon>Euteleostomi</taxon>
        <taxon>Actinopterygii</taxon>
        <taxon>Neopterygii</taxon>
        <taxon>Teleostei</taxon>
        <taxon>Neoteleostei</taxon>
        <taxon>Acanthomorphata</taxon>
        <taxon>Ovalentaria</taxon>
        <taxon>Atherinomorphae</taxon>
        <taxon>Cyprinodontiformes</taxon>
        <taxon>Nothobranchiidae</taxon>
        <taxon>Iconisemion</taxon>
    </lineage>
</organism>
<dbReference type="PANTHER" id="PTHR45762:SF3">
    <property type="entry name" value="ZINC-FINGER PROTEIN AT 72D, ISOFORM B"/>
    <property type="match status" value="1"/>
</dbReference>
<dbReference type="GO" id="GO:0071011">
    <property type="term" value="C:precatalytic spliceosome"/>
    <property type="evidence" value="ECO:0007669"/>
    <property type="project" value="TreeGrafter"/>
</dbReference>
<feature type="compositionally biased region" description="Basic and acidic residues" evidence="1">
    <location>
        <begin position="515"/>
        <end position="529"/>
    </location>
</feature>
<name>A0A1A7YLX9_9TELE</name>
<feature type="region of interest" description="Disordered" evidence="1">
    <location>
        <begin position="502"/>
        <end position="558"/>
    </location>
</feature>
<dbReference type="AlphaFoldDB" id="A0A1A7YLX9"/>
<gene>
    <name evidence="2" type="primary">Nfu_g_1_016256</name>
</gene>
<protein>
    <submittedName>
        <fullName evidence="2">Uncharacterized protein</fullName>
    </submittedName>
</protein>
<reference evidence="2" key="1">
    <citation type="submission" date="2016-05" db="EMBL/GenBank/DDBJ databases">
        <authorList>
            <person name="Lavstsen T."/>
            <person name="Jespersen J.S."/>
        </authorList>
    </citation>
    <scope>NUCLEOTIDE SEQUENCE</scope>
    <source>
        <tissue evidence="2">Brain</tissue>
    </source>
</reference>